<keyword evidence="3" id="KW-1185">Reference proteome</keyword>
<evidence type="ECO:0000313" key="2">
    <source>
        <dbReference type="EMBL" id="PTU32631.1"/>
    </source>
</evidence>
<dbReference type="SUPFAM" id="SSF49503">
    <property type="entry name" value="Cupredoxins"/>
    <property type="match status" value="1"/>
</dbReference>
<feature type="signal peptide" evidence="1">
    <location>
        <begin position="1"/>
        <end position="28"/>
    </location>
</feature>
<organism evidence="2 3">
    <name type="scientific">Stenotrophobium rhamnosiphilum</name>
    <dbReference type="NCBI Taxonomy" id="2029166"/>
    <lineage>
        <taxon>Bacteria</taxon>
        <taxon>Pseudomonadati</taxon>
        <taxon>Pseudomonadota</taxon>
        <taxon>Gammaproteobacteria</taxon>
        <taxon>Nevskiales</taxon>
        <taxon>Nevskiaceae</taxon>
        <taxon>Stenotrophobium</taxon>
    </lineage>
</organism>
<accession>A0A2T5MJ74</accession>
<sequence>MNKKALLFLALALVVLVGLSQVMRPASAPTQNSALVVQSGPMTVAPAPAVPELPKPKLFEIVVSKGQRVSGPASIQVQEGDDVELLITSDHADDLHMHGYDLHLKLQAGVPAKLAFKAEHSGRFDYELHHAHLELGTLEVMPK</sequence>
<gene>
    <name evidence="2" type="ORF">CJD38_00465</name>
</gene>
<dbReference type="Proteomes" id="UP000244248">
    <property type="component" value="Unassembled WGS sequence"/>
</dbReference>
<comment type="caution">
    <text evidence="2">The sequence shown here is derived from an EMBL/GenBank/DDBJ whole genome shotgun (WGS) entry which is preliminary data.</text>
</comment>
<dbReference type="RefSeq" id="WP_107938340.1">
    <property type="nucleotide sequence ID" value="NZ_QANS01000001.1"/>
</dbReference>
<evidence type="ECO:0000313" key="3">
    <source>
        <dbReference type="Proteomes" id="UP000244248"/>
    </source>
</evidence>
<protein>
    <recommendedName>
        <fullName evidence="4">EfeO-type cupredoxin-like domain-containing protein</fullName>
    </recommendedName>
</protein>
<name>A0A2T5MJ74_9GAMM</name>
<dbReference type="InterPro" id="IPR008972">
    <property type="entry name" value="Cupredoxin"/>
</dbReference>
<dbReference type="EMBL" id="QANS01000001">
    <property type="protein sequence ID" value="PTU32631.1"/>
    <property type="molecule type" value="Genomic_DNA"/>
</dbReference>
<evidence type="ECO:0008006" key="4">
    <source>
        <dbReference type="Google" id="ProtNLM"/>
    </source>
</evidence>
<dbReference type="Gene3D" id="2.60.40.420">
    <property type="entry name" value="Cupredoxins - blue copper proteins"/>
    <property type="match status" value="1"/>
</dbReference>
<dbReference type="OrthoDB" id="6717945at2"/>
<feature type="chain" id="PRO_5015718810" description="EfeO-type cupredoxin-like domain-containing protein" evidence="1">
    <location>
        <begin position="29"/>
        <end position="143"/>
    </location>
</feature>
<proteinExistence type="predicted"/>
<dbReference type="AlphaFoldDB" id="A0A2T5MJ74"/>
<evidence type="ECO:0000256" key="1">
    <source>
        <dbReference type="SAM" id="SignalP"/>
    </source>
</evidence>
<keyword evidence="1" id="KW-0732">Signal</keyword>
<reference evidence="2 3" key="1">
    <citation type="submission" date="2018-04" db="EMBL/GenBank/DDBJ databases">
        <title>Novel species isolated from glacier.</title>
        <authorList>
            <person name="Liu Q."/>
            <person name="Xin Y.-H."/>
        </authorList>
    </citation>
    <scope>NUCLEOTIDE SEQUENCE [LARGE SCALE GENOMIC DNA]</scope>
    <source>
        <strain evidence="2 3">GT1R17</strain>
    </source>
</reference>